<dbReference type="PANTHER" id="PTHR24049">
    <property type="entry name" value="CRUMBS FAMILY MEMBER"/>
    <property type="match status" value="1"/>
</dbReference>
<feature type="domain" description="EGF-like" evidence="5">
    <location>
        <begin position="130"/>
        <end position="167"/>
    </location>
</feature>
<feature type="domain" description="EGF-like" evidence="5">
    <location>
        <begin position="262"/>
        <end position="296"/>
    </location>
</feature>
<proteinExistence type="predicted"/>
<keyword evidence="1 4" id="KW-0245">EGF-like domain</keyword>
<dbReference type="Pfam" id="PF00008">
    <property type="entry name" value="EGF"/>
    <property type="match status" value="1"/>
</dbReference>
<dbReference type="PROSITE" id="PS01186">
    <property type="entry name" value="EGF_2"/>
    <property type="match status" value="1"/>
</dbReference>
<dbReference type="GO" id="GO:0005509">
    <property type="term" value="F:calcium ion binding"/>
    <property type="evidence" value="ECO:0007669"/>
    <property type="project" value="InterPro"/>
</dbReference>
<dbReference type="InterPro" id="IPR001881">
    <property type="entry name" value="EGF-like_Ca-bd_dom"/>
</dbReference>
<accession>A0A8S4A8T1</accession>
<feature type="disulfide bond" evidence="4">
    <location>
        <begin position="44"/>
        <end position="54"/>
    </location>
</feature>
<evidence type="ECO:0000313" key="6">
    <source>
        <dbReference type="EMBL" id="CAG5134721.1"/>
    </source>
</evidence>
<dbReference type="Proteomes" id="UP000678393">
    <property type="component" value="Unassembled WGS sequence"/>
</dbReference>
<feature type="disulfide bond" evidence="4">
    <location>
        <begin position="157"/>
        <end position="166"/>
    </location>
</feature>
<dbReference type="SMART" id="SM00179">
    <property type="entry name" value="EGF_CA"/>
    <property type="match status" value="4"/>
</dbReference>
<evidence type="ECO:0000313" key="7">
    <source>
        <dbReference type="Proteomes" id="UP000678393"/>
    </source>
</evidence>
<sequence>MCKFPLAFPCGHNRECVDLVGSYHCSSCAYGYTGSNCDVPDDECAMNVCLTGDCIDGPEPYDFQCVCPAGFTGKSMIQLIFWTILGLFCEAMIDLCVSAPCQNGGSCIPTANSITCRCPQQNMGPLCERPASACFPNPCQNHGACHEMENDAFRCLCSDNFSGRLCERMRSWCDGHVCYNGGLCRNRSASLQNRLISSADDAFCECQEGWMGRQCEVRMVLSCELSPCVNGGICQDSSDGKQGYRCQCQDIPGARLDENCEFVNPCDLSPCANNTLCVSLPNYTFVCVCAGGRSCDLRKRGRRTERKKRNDTSKPLLLEDYLIPVGPDAARSGDGELFQEEVKDGARLLLLSG</sequence>
<dbReference type="InterPro" id="IPR013032">
    <property type="entry name" value="EGF-like_CS"/>
</dbReference>
<dbReference type="CDD" id="cd00054">
    <property type="entry name" value="EGF_CA"/>
    <property type="match status" value="1"/>
</dbReference>
<dbReference type="InterPro" id="IPR051022">
    <property type="entry name" value="Notch_Cell-Fate_Det"/>
</dbReference>
<comment type="caution">
    <text evidence="6">The sequence shown here is derived from an EMBL/GenBank/DDBJ whole genome shotgun (WGS) entry which is preliminary data.</text>
</comment>
<feature type="domain" description="EGF-like" evidence="5">
    <location>
        <begin position="219"/>
        <end position="261"/>
    </location>
</feature>
<dbReference type="AlphaFoldDB" id="A0A8S4A8T1"/>
<dbReference type="InterPro" id="IPR000742">
    <property type="entry name" value="EGF"/>
</dbReference>
<dbReference type="Pfam" id="PF12661">
    <property type="entry name" value="hEGF"/>
    <property type="match status" value="3"/>
</dbReference>
<gene>
    <name evidence="6" type="ORF">CUNI_LOCUS20279</name>
</gene>
<feature type="domain" description="EGF-like" evidence="5">
    <location>
        <begin position="92"/>
        <end position="128"/>
    </location>
</feature>
<evidence type="ECO:0000256" key="1">
    <source>
        <dbReference type="ARBA" id="ARBA00022536"/>
    </source>
</evidence>
<evidence type="ECO:0000256" key="4">
    <source>
        <dbReference type="PROSITE-ProRule" id="PRU00076"/>
    </source>
</evidence>
<feature type="disulfide bond" evidence="4">
    <location>
        <begin position="118"/>
        <end position="127"/>
    </location>
</feature>
<organism evidence="6 7">
    <name type="scientific">Candidula unifasciata</name>
    <dbReference type="NCBI Taxonomy" id="100452"/>
    <lineage>
        <taxon>Eukaryota</taxon>
        <taxon>Metazoa</taxon>
        <taxon>Spiralia</taxon>
        <taxon>Lophotrochozoa</taxon>
        <taxon>Mollusca</taxon>
        <taxon>Gastropoda</taxon>
        <taxon>Heterobranchia</taxon>
        <taxon>Euthyneura</taxon>
        <taxon>Panpulmonata</taxon>
        <taxon>Eupulmonata</taxon>
        <taxon>Stylommatophora</taxon>
        <taxon>Helicina</taxon>
        <taxon>Helicoidea</taxon>
        <taxon>Geomitridae</taxon>
        <taxon>Candidula</taxon>
    </lineage>
</organism>
<dbReference type="PROSITE" id="PS00022">
    <property type="entry name" value="EGF_1"/>
    <property type="match status" value="3"/>
</dbReference>
<dbReference type="PROSITE" id="PS50026">
    <property type="entry name" value="EGF_3"/>
    <property type="match status" value="6"/>
</dbReference>
<evidence type="ECO:0000259" key="5">
    <source>
        <dbReference type="PROSITE" id="PS50026"/>
    </source>
</evidence>
<dbReference type="EMBL" id="CAJHNH020007534">
    <property type="protein sequence ID" value="CAG5134721.1"/>
    <property type="molecule type" value="Genomic_DNA"/>
</dbReference>
<keyword evidence="2" id="KW-0677">Repeat</keyword>
<keyword evidence="7" id="KW-1185">Reference proteome</keyword>
<dbReference type="Gene3D" id="2.10.25.10">
    <property type="entry name" value="Laminin"/>
    <property type="match status" value="6"/>
</dbReference>
<name>A0A8S4A8T1_9EUPU</name>
<feature type="disulfide bond" evidence="4">
    <location>
        <begin position="206"/>
        <end position="215"/>
    </location>
</feature>
<keyword evidence="3 4" id="KW-1015">Disulfide bond</keyword>
<evidence type="ECO:0000256" key="2">
    <source>
        <dbReference type="ARBA" id="ARBA00022737"/>
    </source>
</evidence>
<feature type="non-terminal residue" evidence="6">
    <location>
        <position position="353"/>
    </location>
</feature>
<dbReference type="SUPFAM" id="SSF57196">
    <property type="entry name" value="EGF/Laminin"/>
    <property type="match status" value="3"/>
</dbReference>
<dbReference type="OrthoDB" id="6515930at2759"/>
<evidence type="ECO:0000256" key="3">
    <source>
        <dbReference type="ARBA" id="ARBA00023157"/>
    </source>
</evidence>
<dbReference type="SMART" id="SM00181">
    <property type="entry name" value="EGF"/>
    <property type="match status" value="7"/>
</dbReference>
<feature type="domain" description="EGF-like" evidence="5">
    <location>
        <begin position="40"/>
        <end position="77"/>
    </location>
</feature>
<feature type="domain" description="EGF-like" evidence="5">
    <location>
        <begin position="169"/>
        <end position="216"/>
    </location>
</feature>
<protein>
    <recommendedName>
        <fullName evidence="5">EGF-like domain-containing protein</fullName>
    </recommendedName>
</protein>
<reference evidence="6" key="1">
    <citation type="submission" date="2021-04" db="EMBL/GenBank/DDBJ databases">
        <authorList>
            <consortium name="Molecular Ecology Group"/>
        </authorList>
    </citation>
    <scope>NUCLEOTIDE SEQUENCE</scope>
</reference>
<comment type="caution">
    <text evidence="4">Lacks conserved residue(s) required for the propagation of feature annotation.</text>
</comment>